<accession>A0A3D9SRL7</accession>
<dbReference type="RefSeq" id="WP_147306749.1">
    <property type="nucleotide sequence ID" value="NZ_QTTN01000001.1"/>
</dbReference>
<comment type="caution">
    <text evidence="1">The sequence shown here is derived from an EMBL/GenBank/DDBJ whole genome shotgun (WGS) entry which is preliminary data.</text>
</comment>
<organism evidence="1 2">
    <name type="scientific">Paenibacillus taihuensis</name>
    <dbReference type="NCBI Taxonomy" id="1156355"/>
    <lineage>
        <taxon>Bacteria</taxon>
        <taxon>Bacillati</taxon>
        <taxon>Bacillota</taxon>
        <taxon>Bacilli</taxon>
        <taxon>Bacillales</taxon>
        <taxon>Paenibacillaceae</taxon>
        <taxon>Paenibacillus</taxon>
    </lineage>
</organism>
<proteinExistence type="predicted"/>
<reference evidence="1 2" key="1">
    <citation type="submission" date="2018-08" db="EMBL/GenBank/DDBJ databases">
        <title>Genomic Encyclopedia of Type Strains, Phase III (KMG-III): the genomes of soil and plant-associated and newly described type strains.</title>
        <authorList>
            <person name="Whitman W."/>
        </authorList>
    </citation>
    <scope>NUCLEOTIDE SEQUENCE [LARGE SCALE GENOMIC DNA]</scope>
    <source>
        <strain evidence="1 2">CGMCC 1.10966</strain>
    </source>
</reference>
<gene>
    <name evidence="1" type="ORF">A8990_101144</name>
</gene>
<protein>
    <submittedName>
        <fullName evidence="1">Uncharacterized protein</fullName>
    </submittedName>
</protein>
<name>A0A3D9SRL7_9BACL</name>
<evidence type="ECO:0000313" key="2">
    <source>
        <dbReference type="Proteomes" id="UP000256304"/>
    </source>
</evidence>
<dbReference type="AlphaFoldDB" id="A0A3D9SRL7"/>
<sequence length="92" mass="10270">MLDKLKEWARGLKRKVFILYTAYVTSFALTANDFDVRGFLIGGNVAYEVQLSSSTTAVLFTVTGTDEFGNLAEDQRFPQTELSFIPQLSPIV</sequence>
<dbReference type="OrthoDB" id="2645706at2"/>
<keyword evidence="2" id="KW-1185">Reference proteome</keyword>
<dbReference type="Proteomes" id="UP000256304">
    <property type="component" value="Unassembled WGS sequence"/>
</dbReference>
<dbReference type="EMBL" id="QTTN01000001">
    <property type="protein sequence ID" value="REE94351.1"/>
    <property type="molecule type" value="Genomic_DNA"/>
</dbReference>
<evidence type="ECO:0000313" key="1">
    <source>
        <dbReference type="EMBL" id="REE94351.1"/>
    </source>
</evidence>